<keyword evidence="3" id="KW-0963">Cytoplasm</keyword>
<proteinExistence type="inferred from homology"/>
<dbReference type="PANTHER" id="PTHR30307:SF0">
    <property type="entry name" value="S-ADENOSYLMETHIONINE:TRNA RIBOSYLTRANSFERASE-ISOMERASE"/>
    <property type="match status" value="1"/>
</dbReference>
<dbReference type="EMBL" id="MN079140">
    <property type="protein sequence ID" value="QEA06387.1"/>
    <property type="molecule type" value="Genomic_DNA"/>
</dbReference>
<evidence type="ECO:0000256" key="1">
    <source>
        <dbReference type="ARBA" id="ARBA00004496"/>
    </source>
</evidence>
<gene>
    <name evidence="7" type="primary">queA</name>
    <name evidence="7" type="ORF">KBTEX_02725</name>
</gene>
<comment type="subcellular location">
    <subcellularLocation>
        <location evidence="1">Cytoplasm</location>
    </subcellularLocation>
</comment>
<dbReference type="InterPro" id="IPR042118">
    <property type="entry name" value="QueA_dom1"/>
</dbReference>
<dbReference type="HAMAP" id="MF_00113">
    <property type="entry name" value="QueA"/>
    <property type="match status" value="1"/>
</dbReference>
<dbReference type="NCBIfam" id="NF001140">
    <property type="entry name" value="PRK00147.1"/>
    <property type="match status" value="1"/>
</dbReference>
<keyword evidence="7" id="KW-0413">Isomerase</keyword>
<dbReference type="AlphaFoldDB" id="A0A5B8RI12"/>
<dbReference type="InterPro" id="IPR036100">
    <property type="entry name" value="QueA_sf"/>
</dbReference>
<dbReference type="GO" id="GO:0008616">
    <property type="term" value="P:tRNA queuosine(34) biosynthetic process"/>
    <property type="evidence" value="ECO:0007669"/>
    <property type="project" value="UniProtKB-KW"/>
</dbReference>
<dbReference type="EC" id="2.4.99.17" evidence="7"/>
<evidence type="ECO:0000313" key="7">
    <source>
        <dbReference type="EMBL" id="QEA06387.1"/>
    </source>
</evidence>
<sequence>MDRSDFHFELPDELIASRPLAERTASRLLCLDGETGAVADRRFTDIAGLLAPGDLLVLNDTRVIPARLHGCKESGGRVEVLVERLTGEHEALAHLRANKTPKPGGRLVLEGGIEAEVVAREDALFRLHFAGDTPLLELLERHGHMPLPPYIRRPDEGLDRERYQTVFAERPGAVAAPTASLHFDESLLAGLAGAGVEAARVTLHVGAGTFQPVREADITRHHMHSEWLNVPADTAAAVARTRERGGRVVAVGTTVVRALETCARAGTPAAFSGETDIFIYPGYRFRAVDAMITNFHLPESTLIMLVSAFAGREHVLAAYRHAVEARYRFFSYGDAMFIQPPSPEARA</sequence>
<dbReference type="Gene3D" id="2.40.10.240">
    <property type="entry name" value="QueA-like"/>
    <property type="match status" value="1"/>
</dbReference>
<keyword evidence="5" id="KW-0949">S-adenosyl-L-methionine</keyword>
<keyword evidence="6" id="KW-0671">Queuosine biosynthesis</keyword>
<dbReference type="Gene3D" id="3.40.1780.10">
    <property type="entry name" value="QueA-like"/>
    <property type="match status" value="1"/>
</dbReference>
<dbReference type="PANTHER" id="PTHR30307">
    <property type="entry name" value="S-ADENOSYLMETHIONINE:TRNA RIBOSYLTRANSFERASE-ISOMERASE"/>
    <property type="match status" value="1"/>
</dbReference>
<accession>A0A5B8RI12</accession>
<evidence type="ECO:0000256" key="5">
    <source>
        <dbReference type="ARBA" id="ARBA00022691"/>
    </source>
</evidence>
<keyword evidence="7" id="KW-0328">Glycosyltransferase</keyword>
<evidence type="ECO:0000256" key="4">
    <source>
        <dbReference type="ARBA" id="ARBA00022679"/>
    </source>
</evidence>
<name>A0A5B8RI12_9ZZZZ</name>
<keyword evidence="4 7" id="KW-0808">Transferase</keyword>
<evidence type="ECO:0000256" key="6">
    <source>
        <dbReference type="ARBA" id="ARBA00022785"/>
    </source>
</evidence>
<evidence type="ECO:0000256" key="2">
    <source>
        <dbReference type="ARBA" id="ARBA00011245"/>
    </source>
</evidence>
<organism evidence="7">
    <name type="scientific">uncultured organism</name>
    <dbReference type="NCBI Taxonomy" id="155900"/>
    <lineage>
        <taxon>unclassified sequences</taxon>
        <taxon>environmental samples</taxon>
    </lineage>
</organism>
<dbReference type="FunFam" id="3.40.1780.10:FF:000001">
    <property type="entry name" value="S-adenosylmethionine:tRNA ribosyltransferase-isomerase"/>
    <property type="match status" value="1"/>
</dbReference>
<dbReference type="Pfam" id="PF02547">
    <property type="entry name" value="Queuosine_synth"/>
    <property type="match status" value="1"/>
</dbReference>
<dbReference type="SUPFAM" id="SSF111337">
    <property type="entry name" value="QueA-like"/>
    <property type="match status" value="1"/>
</dbReference>
<protein>
    <submittedName>
        <fullName evidence="7">S-adenosylmethionine:tRNA ribosyltransferase-isomerase</fullName>
        <ecNumber evidence="7">2.4.99.17</ecNumber>
    </submittedName>
</protein>
<dbReference type="GO" id="GO:0051075">
    <property type="term" value="F:S-adenosylmethionine:tRNA ribosyltransferase-isomerase activity"/>
    <property type="evidence" value="ECO:0007669"/>
    <property type="project" value="UniProtKB-EC"/>
</dbReference>
<comment type="subunit">
    <text evidence="2">Monomer.</text>
</comment>
<dbReference type="InterPro" id="IPR042119">
    <property type="entry name" value="QueA_dom2"/>
</dbReference>
<dbReference type="InterPro" id="IPR003699">
    <property type="entry name" value="QueA"/>
</dbReference>
<dbReference type="NCBIfam" id="TIGR00113">
    <property type="entry name" value="queA"/>
    <property type="match status" value="1"/>
</dbReference>
<reference evidence="7" key="1">
    <citation type="submission" date="2019-06" db="EMBL/GenBank/DDBJ databases">
        <authorList>
            <person name="Murdoch R.W."/>
            <person name="Fathepure B."/>
        </authorList>
    </citation>
    <scope>NUCLEOTIDE SEQUENCE</scope>
</reference>
<evidence type="ECO:0000256" key="3">
    <source>
        <dbReference type="ARBA" id="ARBA00022490"/>
    </source>
</evidence>